<evidence type="ECO:0000256" key="1">
    <source>
        <dbReference type="ARBA" id="ARBA00023002"/>
    </source>
</evidence>
<protein>
    <recommendedName>
        <fullName evidence="4">Selenoprotein B glycine/betaine/sarcosine/D-proline reductase</fullName>
    </recommendedName>
</protein>
<dbReference type="InterPro" id="IPR010187">
    <property type="entry name" value="Various_sel_PB"/>
</dbReference>
<organism evidence="2 3">
    <name type="scientific">Candidatus Entotheonella gemina</name>
    <dbReference type="NCBI Taxonomy" id="1429439"/>
    <lineage>
        <taxon>Bacteria</taxon>
        <taxon>Pseudomonadati</taxon>
        <taxon>Nitrospinota/Tectimicrobiota group</taxon>
        <taxon>Candidatus Tectimicrobiota</taxon>
        <taxon>Candidatus Entotheonellia</taxon>
        <taxon>Candidatus Entotheonellales</taxon>
        <taxon>Candidatus Entotheonellaceae</taxon>
        <taxon>Candidatus Entotheonella</taxon>
    </lineage>
</organism>
<sequence length="154" mass="17287">MVRLMDLPAYEREHLLAKSFQPFPTQPWVSGPALAERRVALVTTAGLHRRDDRHFSRRSGDYRVLPGDLEGHELIMSQGSVNFDRTGFQQDINVVFPIDRMRELAREGVIGSLADYHYSFMGAGVDPYALEPAARQVAACLRDDGVNTVFLTPV</sequence>
<keyword evidence="1" id="KW-0560">Oxidoreductase</keyword>
<dbReference type="Proteomes" id="UP000019140">
    <property type="component" value="Unassembled WGS sequence"/>
</dbReference>
<dbReference type="GO" id="GO:0050485">
    <property type="term" value="F:oxidoreductase activity, acting on X-H and Y-H to form an X-Y bond, with a disulfide as acceptor"/>
    <property type="evidence" value="ECO:0007669"/>
    <property type="project" value="InterPro"/>
</dbReference>
<dbReference type="AlphaFoldDB" id="W4L3V1"/>
<evidence type="ECO:0000313" key="3">
    <source>
        <dbReference type="Proteomes" id="UP000019140"/>
    </source>
</evidence>
<gene>
    <name evidence="2" type="ORF">ETSY2_53100</name>
</gene>
<comment type="caution">
    <text evidence="2">The sequence shown here is derived from an EMBL/GenBank/DDBJ whole genome shotgun (WGS) entry which is preliminary data.</text>
</comment>
<reference evidence="2 3" key="1">
    <citation type="journal article" date="2014" name="Nature">
        <title>An environmental bacterial taxon with a large and distinct metabolic repertoire.</title>
        <authorList>
            <person name="Wilson M.C."/>
            <person name="Mori T."/>
            <person name="Ruckert C."/>
            <person name="Uria A.R."/>
            <person name="Helf M.J."/>
            <person name="Takada K."/>
            <person name="Gernert C."/>
            <person name="Steffens U.A."/>
            <person name="Heycke N."/>
            <person name="Schmitt S."/>
            <person name="Rinke C."/>
            <person name="Helfrich E.J."/>
            <person name="Brachmann A.O."/>
            <person name="Gurgui C."/>
            <person name="Wakimoto T."/>
            <person name="Kracht M."/>
            <person name="Crusemann M."/>
            <person name="Hentschel U."/>
            <person name="Abe I."/>
            <person name="Matsunaga S."/>
            <person name="Kalinowski J."/>
            <person name="Takeyama H."/>
            <person name="Piel J."/>
        </authorList>
    </citation>
    <scope>NUCLEOTIDE SEQUENCE [LARGE SCALE GENOMIC DNA]</scope>
    <source>
        <strain evidence="3">TSY2</strain>
    </source>
</reference>
<proteinExistence type="predicted"/>
<accession>W4L3V1</accession>
<evidence type="ECO:0008006" key="4">
    <source>
        <dbReference type="Google" id="ProtNLM"/>
    </source>
</evidence>
<dbReference type="Pfam" id="PF07355">
    <property type="entry name" value="GRDB"/>
    <property type="match status" value="1"/>
</dbReference>
<dbReference type="EMBL" id="AZHX01002857">
    <property type="protein sequence ID" value="ETW92584.1"/>
    <property type="molecule type" value="Genomic_DNA"/>
</dbReference>
<evidence type="ECO:0000313" key="2">
    <source>
        <dbReference type="EMBL" id="ETW92584.1"/>
    </source>
</evidence>
<name>W4L3V1_9BACT</name>
<keyword evidence="3" id="KW-1185">Reference proteome</keyword>
<dbReference type="HOGENOM" id="CLU_130293_0_0_7"/>